<evidence type="ECO:0000256" key="1">
    <source>
        <dbReference type="ARBA" id="ARBA00004167"/>
    </source>
</evidence>
<feature type="compositionally biased region" description="Low complexity" evidence="6">
    <location>
        <begin position="147"/>
        <end position="169"/>
    </location>
</feature>
<evidence type="ECO:0000256" key="4">
    <source>
        <dbReference type="ARBA" id="ARBA00023136"/>
    </source>
</evidence>
<keyword evidence="3 7" id="KW-1133">Transmembrane helix</keyword>
<dbReference type="OMA" id="AGHTRHQ"/>
<evidence type="ECO:0000256" key="5">
    <source>
        <dbReference type="ARBA" id="ARBA00035009"/>
    </source>
</evidence>
<dbReference type="PANTHER" id="PTHR21859:SF58">
    <property type="entry name" value="SPERMATOGENESIS-ASSOCIATED PROTEIN 31E1"/>
    <property type="match status" value="1"/>
</dbReference>
<protein>
    <recommendedName>
        <fullName evidence="8">SPATA31-like domain-containing protein</fullName>
    </recommendedName>
</protein>
<proteinExistence type="inferred from homology"/>
<feature type="domain" description="SPATA31-like" evidence="8">
    <location>
        <begin position="77"/>
        <end position="159"/>
    </location>
</feature>
<reference evidence="9" key="2">
    <citation type="submission" date="2025-09" db="UniProtKB">
        <authorList>
            <consortium name="Ensembl"/>
        </authorList>
    </citation>
    <scope>IDENTIFICATION</scope>
</reference>
<dbReference type="GO" id="GO:0016020">
    <property type="term" value="C:membrane"/>
    <property type="evidence" value="ECO:0007669"/>
    <property type="project" value="UniProtKB-SubCell"/>
</dbReference>
<evidence type="ECO:0000256" key="7">
    <source>
        <dbReference type="SAM" id="Phobius"/>
    </source>
</evidence>
<evidence type="ECO:0000256" key="3">
    <source>
        <dbReference type="ARBA" id="ARBA00022989"/>
    </source>
</evidence>
<organism evidence="9 10">
    <name type="scientific">Saimiri boliviensis boliviensis</name>
    <name type="common">Bolivian squirrel monkey</name>
    <dbReference type="NCBI Taxonomy" id="39432"/>
    <lineage>
        <taxon>Eukaryota</taxon>
        <taxon>Metazoa</taxon>
        <taxon>Chordata</taxon>
        <taxon>Craniata</taxon>
        <taxon>Vertebrata</taxon>
        <taxon>Euteleostomi</taxon>
        <taxon>Mammalia</taxon>
        <taxon>Eutheria</taxon>
        <taxon>Euarchontoglires</taxon>
        <taxon>Primates</taxon>
        <taxon>Haplorrhini</taxon>
        <taxon>Platyrrhini</taxon>
        <taxon>Cebidae</taxon>
        <taxon>Saimiriinae</taxon>
        <taxon>Saimiri</taxon>
    </lineage>
</organism>
<comment type="similarity">
    <text evidence="5">Belongs to the SPATA31 family.</text>
</comment>
<dbReference type="Ensembl" id="ENSSBOT00000041537.1">
    <property type="protein sequence ID" value="ENSSBOP00000024677.1"/>
    <property type="gene ID" value="ENSSBOG00000028813.1"/>
</dbReference>
<sequence length="258" mass="28475">MPRAQLPEGSSAVDIDIVFPPESIRLSSSPMLWMMHFILIVACSLVILAFLCSYIFRKPSSAPPRKRNAEVRSWLRIRNKKITLKACRSLLKNLENARDHTLLLEKRLRKLPGDGSFHCLLNRDRLTESFKRGPGSVHRPHGRCGKASPTSLSPQAPLAPLASMPSPDLKTSIGSFESLSTLSTSQPPEPLRPLKHPSHPPHAGTLLPNPTTSVESLGETPHAGRGRQGSHFPQPGRAKAAGHTRHQNPRHHPEHRTS</sequence>
<keyword evidence="4 7" id="KW-0472">Membrane</keyword>
<reference evidence="9" key="1">
    <citation type="submission" date="2025-08" db="UniProtKB">
        <authorList>
            <consortium name="Ensembl"/>
        </authorList>
    </citation>
    <scope>IDENTIFICATION</scope>
</reference>
<evidence type="ECO:0000313" key="10">
    <source>
        <dbReference type="Proteomes" id="UP000233220"/>
    </source>
</evidence>
<dbReference type="AlphaFoldDB" id="A0A2K6TYD4"/>
<evidence type="ECO:0000259" key="8">
    <source>
        <dbReference type="Pfam" id="PF15371"/>
    </source>
</evidence>
<evidence type="ECO:0000256" key="6">
    <source>
        <dbReference type="SAM" id="MobiDB-lite"/>
    </source>
</evidence>
<dbReference type="GeneTree" id="ENSGT00950000183043"/>
<dbReference type="Proteomes" id="UP000233220">
    <property type="component" value="Unplaced"/>
</dbReference>
<evidence type="ECO:0000313" key="9">
    <source>
        <dbReference type="Ensembl" id="ENSSBOP00000024677.1"/>
    </source>
</evidence>
<dbReference type="InterPro" id="IPR027970">
    <property type="entry name" value="SPATA31-like"/>
</dbReference>
<dbReference type="Pfam" id="PF15371">
    <property type="entry name" value="DUF4599"/>
    <property type="match status" value="1"/>
</dbReference>
<accession>A0A2K6TYD4</accession>
<evidence type="ECO:0000256" key="2">
    <source>
        <dbReference type="ARBA" id="ARBA00022692"/>
    </source>
</evidence>
<feature type="transmembrane region" description="Helical" evidence="7">
    <location>
        <begin position="33"/>
        <end position="56"/>
    </location>
</feature>
<feature type="compositionally biased region" description="Basic residues" evidence="6">
    <location>
        <begin position="240"/>
        <end position="258"/>
    </location>
</feature>
<keyword evidence="2 7" id="KW-0812">Transmembrane</keyword>
<comment type="subcellular location">
    <subcellularLocation>
        <location evidence="1">Membrane</location>
        <topology evidence="1">Single-pass membrane protein</topology>
    </subcellularLocation>
</comment>
<dbReference type="PANTHER" id="PTHR21859">
    <property type="entry name" value="ACROSOME-SPECIFIC PROTEIN"/>
    <property type="match status" value="1"/>
</dbReference>
<feature type="region of interest" description="Disordered" evidence="6">
    <location>
        <begin position="130"/>
        <end position="258"/>
    </location>
</feature>
<feature type="compositionally biased region" description="Polar residues" evidence="6">
    <location>
        <begin position="172"/>
        <end position="186"/>
    </location>
</feature>
<keyword evidence="10" id="KW-1185">Reference proteome</keyword>
<name>A0A2K6TYD4_SAIBB</name>